<dbReference type="Proteomes" id="UP000024284">
    <property type="component" value="Unassembled WGS sequence"/>
</dbReference>
<keyword evidence="2" id="KW-1185">Reference proteome</keyword>
<reference evidence="1" key="1">
    <citation type="submission" date="2014-08" db="EMBL/GenBank/DDBJ databases">
        <title>Draft genome sequences of Sphingobium herbicidovorans.</title>
        <authorList>
            <person name="Gan H.M."/>
            <person name="Gan H.Y."/>
            <person name="Savka M.A."/>
        </authorList>
    </citation>
    <scope>NUCLEOTIDE SEQUENCE [LARGE SCALE GENOMIC DNA]</scope>
    <source>
        <strain evidence="1">NBRC 16415</strain>
    </source>
</reference>
<proteinExistence type="predicted"/>
<organism evidence="1 2">
    <name type="scientific">Sphingobium herbicidovorans (strain ATCC 700291 / DSM 11019 / CCUG 56400 / KCTC 2939 / LMG 18315 / NBRC 16415 / MH)</name>
    <name type="common">Sphingomonas herbicidovorans</name>
    <dbReference type="NCBI Taxonomy" id="1219045"/>
    <lineage>
        <taxon>Bacteria</taxon>
        <taxon>Pseudomonadati</taxon>
        <taxon>Pseudomonadota</taxon>
        <taxon>Alphaproteobacteria</taxon>
        <taxon>Sphingomonadales</taxon>
        <taxon>Sphingomonadaceae</taxon>
        <taxon>Sphingobium</taxon>
    </lineage>
</organism>
<sequence>MTIDHSAIFAAQSTYIGASVHAETGSIRSYYARHIIRDGGFTAIDEGDYESEAGSFILCPATGTTASDEREGGDALPFQFLAPIGPAGHRARQVQGLGPAGPARQFVRSLCSSLRTRCWHYAGAGFVSGRIA</sequence>
<protein>
    <submittedName>
        <fullName evidence="1">Uncharacterized protein</fullName>
    </submittedName>
</protein>
<name>A0A086P7I4_SPHHM</name>
<evidence type="ECO:0000313" key="2">
    <source>
        <dbReference type="Proteomes" id="UP000024284"/>
    </source>
</evidence>
<evidence type="ECO:0000313" key="1">
    <source>
        <dbReference type="EMBL" id="KFG89352.1"/>
    </source>
</evidence>
<dbReference type="EMBL" id="JFZA02000032">
    <property type="protein sequence ID" value="KFG89352.1"/>
    <property type="molecule type" value="Genomic_DNA"/>
</dbReference>
<dbReference type="AlphaFoldDB" id="A0A086P7I4"/>
<gene>
    <name evidence="1" type="ORF">BV98_002894</name>
</gene>
<dbReference type="RefSeq" id="WP_156103386.1">
    <property type="nucleotide sequence ID" value="NZ_BCZD01000043.1"/>
</dbReference>
<accession>A0A086P7I4</accession>
<comment type="caution">
    <text evidence="1">The sequence shown here is derived from an EMBL/GenBank/DDBJ whole genome shotgun (WGS) entry which is preliminary data.</text>
</comment>